<feature type="domain" description="AB hydrolase-1" evidence="6">
    <location>
        <begin position="287"/>
        <end position="530"/>
    </location>
</feature>
<keyword evidence="4" id="KW-0012">Acyltransferase</keyword>
<evidence type="ECO:0000256" key="2">
    <source>
        <dbReference type="ARBA" id="ARBA00022490"/>
    </source>
</evidence>
<evidence type="ECO:0000313" key="9">
    <source>
        <dbReference type="Proteomes" id="UP000190092"/>
    </source>
</evidence>
<reference evidence="9" key="1">
    <citation type="submission" date="2017-02" db="EMBL/GenBank/DDBJ databases">
        <authorList>
            <person name="Varghese N."/>
            <person name="Submissions S."/>
        </authorList>
    </citation>
    <scope>NUCLEOTIDE SEQUENCE [LARGE SCALE GENOMIC DNA]</scope>
    <source>
        <strain evidence="9">ATCC 27094</strain>
    </source>
</reference>
<dbReference type="Pfam" id="PF00561">
    <property type="entry name" value="Abhydrolase_1"/>
    <property type="match status" value="1"/>
</dbReference>
<dbReference type="InterPro" id="IPR000073">
    <property type="entry name" value="AB_hydrolase_1"/>
</dbReference>
<dbReference type="InterPro" id="IPR051321">
    <property type="entry name" value="PHA/PHB_synthase"/>
</dbReference>
<gene>
    <name evidence="8" type="ORF">SAMN02745126_01447</name>
</gene>
<dbReference type="EMBL" id="FUWJ01000001">
    <property type="protein sequence ID" value="SJZ51618.1"/>
    <property type="molecule type" value="Genomic_DNA"/>
</dbReference>
<protein>
    <submittedName>
        <fullName evidence="8">Polyhydroxyalkanoate synthase</fullName>
    </submittedName>
</protein>
<dbReference type="Proteomes" id="UP000190092">
    <property type="component" value="Unassembled WGS sequence"/>
</dbReference>
<keyword evidence="9" id="KW-1185">Reference proteome</keyword>
<keyword evidence="2" id="KW-0963">Cytoplasm</keyword>
<dbReference type="PANTHER" id="PTHR36837:SF5">
    <property type="entry name" value="POLY-3-HYDROXYBUTYRATE SYNTHASE"/>
    <property type="match status" value="1"/>
</dbReference>
<evidence type="ECO:0000256" key="1">
    <source>
        <dbReference type="ARBA" id="ARBA00004496"/>
    </source>
</evidence>
<dbReference type="STRING" id="225324.SAMN02745126_01447"/>
<accession>A0A1T4LAM7</accession>
<keyword evidence="3" id="KW-0808">Transferase</keyword>
<sequence length="608" mass="67708">MSDSSASTAPASAPAGLSAAESEKLQAALKDIAERSQKLLKDFVDRYAAEGPQPADPLRLTQTFMDFTAKMLADPNKLVQAQIELWQQYMQLWQITAQRMMGQPVQPMAEPAKGDRRFNDPAWKDAVVFDYIKQSYLLTARWLQGTVKEVEGIDEKTAQKVDFYTRQFIDAMSPSNFALTNPQVVTATINSKGENLIKGLQNLLTDLERGKGRLAIRQTDMKAFRVGGNVATSPGKVVFQNKLMQLIQYAPRTEEVYAMPLLIVPPWINKFYILDLKPENSFIKWATEHGYTVFVISWVNPDEELSKLGFEDYMKLGPLAALEAIEKATGERQVSAIGYCIGGTLMAATLAYMAARGDNRIAACTFFTAQVDFTEPGELGVFIDEDQLAGVEEIMGKKGYLDGTEMATTFNMLRANDLIWSFVVNNYLMGKDPFPFDLLFWNTDATRMPAAVHSYYLRNMYQNNLLAKPGGLIIDNVPIDLRKVSIPIYLQAGKEDHIAPAKSVYKATQLYSGPVRFMLAGSGHIAGVVNPPHAKKYQHWLNETAKNPPTLEEWRAGATEYPGSWWNDWDKWLSEKSGAKVPARIPGAGGLPAIEDAPGSYVKVRLID</sequence>
<dbReference type="AlphaFoldDB" id="A0A1T4LAM7"/>
<dbReference type="Gene3D" id="3.40.50.1820">
    <property type="entry name" value="alpha/beta hydrolase"/>
    <property type="match status" value="1"/>
</dbReference>
<evidence type="ECO:0000259" key="6">
    <source>
        <dbReference type="Pfam" id="PF00561"/>
    </source>
</evidence>
<dbReference type="InterPro" id="IPR010941">
    <property type="entry name" value="PhaC_N"/>
</dbReference>
<dbReference type="SUPFAM" id="SSF53474">
    <property type="entry name" value="alpha/beta-Hydrolases"/>
    <property type="match status" value="1"/>
</dbReference>
<dbReference type="GO" id="GO:0005737">
    <property type="term" value="C:cytoplasm"/>
    <property type="evidence" value="ECO:0007669"/>
    <property type="project" value="UniProtKB-SubCell"/>
</dbReference>
<dbReference type="OrthoDB" id="7208816at2"/>
<feature type="domain" description="Poly-beta-hydroxybutyrate polymerase N-terminal" evidence="7">
    <location>
        <begin position="115"/>
        <end position="286"/>
    </location>
</feature>
<evidence type="ECO:0000313" key="8">
    <source>
        <dbReference type="EMBL" id="SJZ51618.1"/>
    </source>
</evidence>
<evidence type="ECO:0000256" key="5">
    <source>
        <dbReference type="SAM" id="MobiDB-lite"/>
    </source>
</evidence>
<name>A0A1T4LAM7_9HYPH</name>
<feature type="region of interest" description="Disordered" evidence="5">
    <location>
        <begin position="1"/>
        <end position="20"/>
    </location>
</feature>
<dbReference type="GO" id="GO:0016746">
    <property type="term" value="F:acyltransferase activity"/>
    <property type="evidence" value="ECO:0007669"/>
    <property type="project" value="UniProtKB-KW"/>
</dbReference>
<dbReference type="NCBIfam" id="TIGR01838">
    <property type="entry name" value="PHA_synth_I"/>
    <property type="match status" value="1"/>
</dbReference>
<dbReference type="InterPro" id="IPR010963">
    <property type="entry name" value="PHA_synth_I"/>
</dbReference>
<dbReference type="Pfam" id="PF07167">
    <property type="entry name" value="PhaC_N"/>
    <property type="match status" value="1"/>
</dbReference>
<proteinExistence type="predicted"/>
<evidence type="ECO:0000256" key="4">
    <source>
        <dbReference type="ARBA" id="ARBA00023315"/>
    </source>
</evidence>
<comment type="subcellular location">
    <subcellularLocation>
        <location evidence="1">Cytoplasm</location>
    </subcellularLocation>
</comment>
<dbReference type="GO" id="GO:0042619">
    <property type="term" value="P:poly-hydroxybutyrate biosynthetic process"/>
    <property type="evidence" value="ECO:0007669"/>
    <property type="project" value="InterPro"/>
</dbReference>
<evidence type="ECO:0000256" key="3">
    <source>
        <dbReference type="ARBA" id="ARBA00022679"/>
    </source>
</evidence>
<dbReference type="PANTHER" id="PTHR36837">
    <property type="entry name" value="POLY(3-HYDROXYALKANOATE) POLYMERASE SUBUNIT PHAC"/>
    <property type="match status" value="1"/>
</dbReference>
<dbReference type="InterPro" id="IPR029058">
    <property type="entry name" value="AB_hydrolase_fold"/>
</dbReference>
<organism evidence="8 9">
    <name type="scientific">Enhydrobacter aerosaccus</name>
    <dbReference type="NCBI Taxonomy" id="225324"/>
    <lineage>
        <taxon>Bacteria</taxon>
        <taxon>Pseudomonadati</taxon>
        <taxon>Pseudomonadota</taxon>
        <taxon>Alphaproteobacteria</taxon>
        <taxon>Hyphomicrobiales</taxon>
        <taxon>Enhydrobacter</taxon>
    </lineage>
</organism>
<evidence type="ECO:0000259" key="7">
    <source>
        <dbReference type="Pfam" id="PF07167"/>
    </source>
</evidence>